<evidence type="ECO:0000256" key="3">
    <source>
        <dbReference type="SAM" id="Phobius"/>
    </source>
</evidence>
<evidence type="ECO:0000313" key="4">
    <source>
        <dbReference type="EnsemblProtists" id="PYU1_T009478"/>
    </source>
</evidence>
<keyword evidence="3" id="KW-0472">Membrane</keyword>
<keyword evidence="2" id="KW-0406">Ion transport</keyword>
<dbReference type="VEuPathDB" id="FungiDB:PYU1_G009460"/>
<reference evidence="4" key="3">
    <citation type="submission" date="2015-02" db="UniProtKB">
        <authorList>
            <consortium name="EnsemblProtists"/>
        </authorList>
    </citation>
    <scope>IDENTIFICATION</scope>
    <source>
        <strain evidence="4">DAOM BR144</strain>
    </source>
</reference>
<dbReference type="GO" id="GO:0015385">
    <property type="term" value="F:sodium:proton antiporter activity"/>
    <property type="evidence" value="ECO:0007669"/>
    <property type="project" value="InterPro"/>
</dbReference>
<feature type="transmembrane region" description="Helical" evidence="3">
    <location>
        <begin position="21"/>
        <end position="40"/>
    </location>
</feature>
<dbReference type="HOGENOM" id="CLU_2676549_0_0_1"/>
<dbReference type="GO" id="GO:0015386">
    <property type="term" value="F:potassium:proton antiporter activity"/>
    <property type="evidence" value="ECO:0007669"/>
    <property type="project" value="TreeGrafter"/>
</dbReference>
<proteinExistence type="predicted"/>
<evidence type="ECO:0000256" key="1">
    <source>
        <dbReference type="ARBA" id="ARBA00022448"/>
    </source>
</evidence>
<reference evidence="5" key="1">
    <citation type="journal article" date="2010" name="Genome Biol.">
        <title>Genome sequence of the necrotrophic plant pathogen Pythium ultimum reveals original pathogenicity mechanisms and effector repertoire.</title>
        <authorList>
            <person name="Levesque C.A."/>
            <person name="Brouwer H."/>
            <person name="Cano L."/>
            <person name="Hamilton J.P."/>
            <person name="Holt C."/>
            <person name="Huitema E."/>
            <person name="Raffaele S."/>
            <person name="Robideau G.P."/>
            <person name="Thines M."/>
            <person name="Win J."/>
            <person name="Zerillo M.M."/>
            <person name="Beakes G.W."/>
            <person name="Boore J.L."/>
            <person name="Busam D."/>
            <person name="Dumas B."/>
            <person name="Ferriera S."/>
            <person name="Fuerstenberg S.I."/>
            <person name="Gachon C.M."/>
            <person name="Gaulin E."/>
            <person name="Govers F."/>
            <person name="Grenville-Briggs L."/>
            <person name="Horner N."/>
            <person name="Hostetler J."/>
            <person name="Jiang R.H."/>
            <person name="Johnson J."/>
            <person name="Krajaejun T."/>
            <person name="Lin H."/>
            <person name="Meijer H.J."/>
            <person name="Moore B."/>
            <person name="Morris P."/>
            <person name="Phuntmart V."/>
            <person name="Puiu D."/>
            <person name="Shetty J."/>
            <person name="Stajich J.E."/>
            <person name="Tripathy S."/>
            <person name="Wawra S."/>
            <person name="van West P."/>
            <person name="Whitty B.R."/>
            <person name="Coutinho P.M."/>
            <person name="Henrissat B."/>
            <person name="Martin F."/>
            <person name="Thomas P.D."/>
            <person name="Tyler B.M."/>
            <person name="De Vries R.P."/>
            <person name="Kamoun S."/>
            <person name="Yandell M."/>
            <person name="Tisserat N."/>
            <person name="Buell C.R."/>
        </authorList>
    </citation>
    <scope>NUCLEOTIDE SEQUENCE</scope>
    <source>
        <strain evidence="5">DAOM:BR144</strain>
    </source>
</reference>
<dbReference type="GO" id="GO:0098719">
    <property type="term" value="P:sodium ion import across plasma membrane"/>
    <property type="evidence" value="ECO:0007669"/>
    <property type="project" value="TreeGrafter"/>
</dbReference>
<keyword evidence="3" id="KW-1133">Transmembrane helix</keyword>
<dbReference type="Proteomes" id="UP000019132">
    <property type="component" value="Unassembled WGS sequence"/>
</dbReference>
<dbReference type="InterPro" id="IPR018422">
    <property type="entry name" value="Cation/H_exchanger_CPA1"/>
</dbReference>
<keyword evidence="3" id="KW-0812">Transmembrane</keyword>
<evidence type="ECO:0000313" key="5">
    <source>
        <dbReference type="Proteomes" id="UP000019132"/>
    </source>
</evidence>
<dbReference type="PANTHER" id="PTHR10110">
    <property type="entry name" value="SODIUM/HYDROGEN EXCHANGER"/>
    <property type="match status" value="1"/>
</dbReference>
<keyword evidence="1" id="KW-0813">Transport</keyword>
<dbReference type="GO" id="GO:0051453">
    <property type="term" value="P:regulation of intracellular pH"/>
    <property type="evidence" value="ECO:0007669"/>
    <property type="project" value="TreeGrafter"/>
</dbReference>
<sequence>MTFPLCYVANLWRSHAIPFKYMFVIWYSGLRGAVAFALSLNVKSVSGSNHAAIIRSATIFTVLTTTIVSGHLGIN</sequence>
<keyword evidence="5" id="KW-1185">Reference proteome</keyword>
<evidence type="ECO:0008006" key="6">
    <source>
        <dbReference type="Google" id="ProtNLM"/>
    </source>
</evidence>
<reference evidence="5" key="2">
    <citation type="submission" date="2010-04" db="EMBL/GenBank/DDBJ databases">
        <authorList>
            <person name="Buell R."/>
            <person name="Hamilton J."/>
            <person name="Hostetler J."/>
        </authorList>
    </citation>
    <scope>NUCLEOTIDE SEQUENCE [LARGE SCALE GENOMIC DNA]</scope>
    <source>
        <strain evidence="5">DAOM:BR144</strain>
    </source>
</reference>
<name>K3WWY0_GLOUD</name>
<evidence type="ECO:0000256" key="2">
    <source>
        <dbReference type="ARBA" id="ARBA00023065"/>
    </source>
</evidence>
<feature type="transmembrane region" description="Helical" evidence="3">
    <location>
        <begin position="52"/>
        <end position="74"/>
    </location>
</feature>
<protein>
    <recommendedName>
        <fullName evidence="6">Cation/H+ exchanger domain-containing protein</fullName>
    </recommendedName>
</protein>
<dbReference type="AlphaFoldDB" id="K3WWY0"/>
<dbReference type="InParanoid" id="K3WWY0"/>
<organism evidence="4 5">
    <name type="scientific">Globisporangium ultimum (strain ATCC 200006 / CBS 805.95 / DAOM BR144)</name>
    <name type="common">Pythium ultimum</name>
    <dbReference type="NCBI Taxonomy" id="431595"/>
    <lineage>
        <taxon>Eukaryota</taxon>
        <taxon>Sar</taxon>
        <taxon>Stramenopiles</taxon>
        <taxon>Oomycota</taxon>
        <taxon>Peronosporomycetes</taxon>
        <taxon>Pythiales</taxon>
        <taxon>Pythiaceae</taxon>
        <taxon>Globisporangium</taxon>
    </lineage>
</organism>
<accession>K3WWY0</accession>
<dbReference type="EMBL" id="GL376622">
    <property type="status" value="NOT_ANNOTATED_CDS"/>
    <property type="molecule type" value="Genomic_DNA"/>
</dbReference>
<dbReference type="EnsemblProtists" id="PYU1_T009478">
    <property type="protein sequence ID" value="PYU1_T009478"/>
    <property type="gene ID" value="PYU1_G009460"/>
</dbReference>
<dbReference type="PANTHER" id="PTHR10110:SF187">
    <property type="entry name" value="SODIUM_HYDROGEN EXCHANGER"/>
    <property type="match status" value="1"/>
</dbReference>
<dbReference type="GO" id="GO:0005886">
    <property type="term" value="C:plasma membrane"/>
    <property type="evidence" value="ECO:0007669"/>
    <property type="project" value="TreeGrafter"/>
</dbReference>